<comment type="caution">
    <text evidence="8">The sequence shown here is derived from an EMBL/GenBank/DDBJ whole genome shotgun (WGS) entry which is preliminary data.</text>
</comment>
<evidence type="ECO:0000256" key="5">
    <source>
        <dbReference type="ARBA" id="ARBA00023274"/>
    </source>
</evidence>
<evidence type="ECO:0000256" key="4">
    <source>
        <dbReference type="ARBA" id="ARBA00022980"/>
    </source>
</evidence>
<evidence type="ECO:0000256" key="3">
    <source>
        <dbReference type="ARBA" id="ARBA00022884"/>
    </source>
</evidence>
<keyword evidence="2 7" id="KW-0699">rRNA-binding</keyword>
<reference evidence="8 9" key="1">
    <citation type="submission" date="2020-02" db="EMBL/GenBank/DDBJ databases">
        <title>Acidophilic actinobacteria isolated from forest soil.</title>
        <authorList>
            <person name="Golinska P."/>
        </authorList>
    </citation>
    <scope>NUCLEOTIDE SEQUENCE [LARGE SCALE GENOMIC DNA]</scope>
    <source>
        <strain evidence="8 9">NL8</strain>
    </source>
</reference>
<keyword evidence="4 7" id="KW-0689">Ribosomal protein</keyword>
<dbReference type="GO" id="GO:0005840">
    <property type="term" value="C:ribosome"/>
    <property type="evidence" value="ECO:0007669"/>
    <property type="project" value="UniProtKB-KW"/>
</dbReference>
<dbReference type="InterPro" id="IPR057268">
    <property type="entry name" value="Ribosomal_L18"/>
</dbReference>
<dbReference type="NCBIfam" id="TIGR00060">
    <property type="entry name" value="L18_bact"/>
    <property type="match status" value="1"/>
</dbReference>
<dbReference type="InterPro" id="IPR005484">
    <property type="entry name" value="Ribosomal_uL18_bac/plant/anim"/>
</dbReference>
<dbReference type="PANTHER" id="PTHR12899:SF3">
    <property type="entry name" value="LARGE RIBOSOMAL SUBUNIT PROTEIN UL18M"/>
    <property type="match status" value="1"/>
</dbReference>
<dbReference type="PANTHER" id="PTHR12899">
    <property type="entry name" value="39S RIBOSOMAL PROTEIN L18, MITOCHONDRIAL"/>
    <property type="match status" value="1"/>
</dbReference>
<comment type="similarity">
    <text evidence="1 7">Belongs to the universal ribosomal protein uL18 family.</text>
</comment>
<proteinExistence type="inferred from homology"/>
<comment type="function">
    <text evidence="7">This is one of the proteins that bind and probably mediate the attachment of the 5S RNA into the large ribosomal subunit, where it forms part of the central protuberance.</text>
</comment>
<dbReference type="SUPFAM" id="SSF53137">
    <property type="entry name" value="Translational machinery components"/>
    <property type="match status" value="1"/>
</dbReference>
<evidence type="ECO:0000313" key="9">
    <source>
        <dbReference type="Proteomes" id="UP000730482"/>
    </source>
</evidence>
<keyword evidence="3 7" id="KW-0694">RNA-binding</keyword>
<dbReference type="HAMAP" id="MF_01337_B">
    <property type="entry name" value="Ribosomal_uL18_B"/>
    <property type="match status" value="1"/>
</dbReference>
<evidence type="ECO:0000256" key="6">
    <source>
        <dbReference type="ARBA" id="ARBA00035197"/>
    </source>
</evidence>
<gene>
    <name evidence="7 8" type="primary">rplR</name>
    <name evidence="8" type="ORF">KGQ19_19810</name>
</gene>
<evidence type="ECO:0000256" key="2">
    <source>
        <dbReference type="ARBA" id="ARBA00022730"/>
    </source>
</evidence>
<protein>
    <recommendedName>
        <fullName evidence="6 7">Large ribosomal subunit protein uL18</fullName>
    </recommendedName>
</protein>
<evidence type="ECO:0000313" key="8">
    <source>
        <dbReference type="EMBL" id="MBS2549115.1"/>
    </source>
</evidence>
<evidence type="ECO:0000256" key="1">
    <source>
        <dbReference type="ARBA" id="ARBA00007116"/>
    </source>
</evidence>
<keyword evidence="9" id="KW-1185">Reference proteome</keyword>
<dbReference type="CDD" id="cd00432">
    <property type="entry name" value="Ribosomal_L18_L5e"/>
    <property type="match status" value="1"/>
</dbReference>
<dbReference type="Gene3D" id="3.30.420.100">
    <property type="match status" value="1"/>
</dbReference>
<dbReference type="InterPro" id="IPR004389">
    <property type="entry name" value="Ribosomal_uL18_bac-type"/>
</dbReference>
<dbReference type="Pfam" id="PF00861">
    <property type="entry name" value="Ribosomal_L18p"/>
    <property type="match status" value="1"/>
</dbReference>
<dbReference type="Proteomes" id="UP000730482">
    <property type="component" value="Unassembled WGS sequence"/>
</dbReference>
<sequence length="127" mass="13533">MAFAVKIGKGSAKKRNAVKRRHLRVRKKVAGTALRPRLVVTRSSRHMVAQVVDDVTRVTLASASTMEDGLRTGEGDKTAKAKEVGKLVAERAKAKGVGTVVFDRGGNKYHGRVAAVADGAREAGLEL</sequence>
<comment type="subunit">
    <text evidence="7">Part of the 50S ribosomal subunit; part of the 5S rRNA/L5/L18/L25 subcomplex. Contacts the 5S and 23S rRNAs.</text>
</comment>
<keyword evidence="5 7" id="KW-0687">Ribonucleoprotein</keyword>
<dbReference type="EMBL" id="JAAFYZ010000063">
    <property type="protein sequence ID" value="MBS2549115.1"/>
    <property type="molecule type" value="Genomic_DNA"/>
</dbReference>
<evidence type="ECO:0000256" key="7">
    <source>
        <dbReference type="HAMAP-Rule" id="MF_01337"/>
    </source>
</evidence>
<name>A0ABS5KSY0_9ACTN</name>
<accession>A0ABS5KSY0</accession>
<organism evidence="8 9">
    <name type="scientific">Catenulispora pinistramenti</name>
    <dbReference type="NCBI Taxonomy" id="2705254"/>
    <lineage>
        <taxon>Bacteria</taxon>
        <taxon>Bacillati</taxon>
        <taxon>Actinomycetota</taxon>
        <taxon>Actinomycetes</taxon>
        <taxon>Catenulisporales</taxon>
        <taxon>Catenulisporaceae</taxon>
        <taxon>Catenulispora</taxon>
    </lineage>
</organism>
<dbReference type="RefSeq" id="WP_212010681.1">
    <property type="nucleotide sequence ID" value="NZ_JAAFYZ010000063.1"/>
</dbReference>